<dbReference type="PANTHER" id="PTHR15348">
    <property type="entry name" value="AT-RICH INTERACTIVE DOMAIN-CONTAINING PROTEIN ARID DOMAIN- CONTAINING PROTEIN DEAD RINGER PROTEIN B-CELL REGULATOR OF IGH TRANSCRIPTION BRIGHT"/>
    <property type="match status" value="1"/>
</dbReference>
<evidence type="ECO:0000256" key="4">
    <source>
        <dbReference type="ARBA" id="ARBA00023242"/>
    </source>
</evidence>
<dbReference type="HOGENOM" id="CLU_622832_0_0_1"/>
<proteinExistence type="predicted"/>
<dbReference type="Gene3D" id="1.10.150.60">
    <property type="entry name" value="ARID DNA-binding domain"/>
    <property type="match status" value="1"/>
</dbReference>
<dbReference type="SMART" id="SM00501">
    <property type="entry name" value="BRIGHT"/>
    <property type="match status" value="1"/>
</dbReference>
<dbReference type="GO" id="GO:0005634">
    <property type="term" value="C:nucleus"/>
    <property type="evidence" value="ECO:0007669"/>
    <property type="project" value="TreeGrafter"/>
</dbReference>
<organism evidence="6 7">
    <name type="scientific">Spraguea lophii (strain 42_110)</name>
    <name type="common">Microsporidian parasite</name>
    <dbReference type="NCBI Taxonomy" id="1358809"/>
    <lineage>
        <taxon>Eukaryota</taxon>
        <taxon>Fungi</taxon>
        <taxon>Fungi incertae sedis</taxon>
        <taxon>Microsporidia</taxon>
        <taxon>Spragueidae</taxon>
        <taxon>Spraguea</taxon>
    </lineage>
</organism>
<dbReference type="GO" id="GO:0006357">
    <property type="term" value="P:regulation of transcription by RNA polymerase II"/>
    <property type="evidence" value="ECO:0007669"/>
    <property type="project" value="InterPro"/>
</dbReference>
<dbReference type="CDD" id="cd16100">
    <property type="entry name" value="ARID"/>
    <property type="match status" value="1"/>
</dbReference>
<name>S7XI18_SPRLO</name>
<dbReference type="AlphaFoldDB" id="S7XI18"/>
<evidence type="ECO:0000313" key="7">
    <source>
        <dbReference type="Proteomes" id="UP000014978"/>
    </source>
</evidence>
<dbReference type="OrthoDB" id="10068428at2759"/>
<dbReference type="InterPro" id="IPR016197">
    <property type="entry name" value="Chromo-like_dom_sf"/>
</dbReference>
<keyword evidence="3" id="KW-0804">Transcription</keyword>
<dbReference type="InterPro" id="IPR036431">
    <property type="entry name" value="ARID_dom_sf"/>
</dbReference>
<accession>S7XI18</accession>
<reference evidence="7" key="1">
    <citation type="journal article" date="2013" name="PLoS Genet.">
        <title>The genome of Spraguea lophii and the basis of host-microsporidian interactions.</title>
        <authorList>
            <person name="Campbell S.E."/>
            <person name="Williams T.A."/>
            <person name="Yousuf A."/>
            <person name="Soanes D.M."/>
            <person name="Paszkiewicz K.H."/>
            <person name="Williams B.A.P."/>
        </authorList>
    </citation>
    <scope>NUCLEOTIDE SEQUENCE [LARGE SCALE GENOMIC DNA]</scope>
    <source>
        <strain evidence="7">42_110</strain>
    </source>
</reference>
<dbReference type="InterPro" id="IPR045147">
    <property type="entry name" value="ARI3A/B/C"/>
</dbReference>
<dbReference type="InParanoid" id="S7XI18"/>
<evidence type="ECO:0000259" key="5">
    <source>
        <dbReference type="PROSITE" id="PS51011"/>
    </source>
</evidence>
<keyword evidence="1" id="KW-0805">Transcription regulation</keyword>
<keyword evidence="4" id="KW-0539">Nucleus</keyword>
<dbReference type="PROSITE" id="PS51011">
    <property type="entry name" value="ARID"/>
    <property type="match status" value="1"/>
</dbReference>
<sequence length="440" mass="52573">MSRSLIPKEITISQIYFLRKRTDLSLRIIKITEKINEDIFYGIINFKYWEEIHRMHLLVFDVDSIFFKWLMRSGVCKTENDFRKALTRLGCKSDDLQNKFNRKINILDNDISLENFESEYVRYCMTDGQYQIDGVKKFGSYTVPGTKAVNAYNLYKIVCNNGGMEAVTNDQKWKSLFYQSGRKTNISYTVRTFYKKYLLEFEYFRRNAEIESDYIFNVGETISFIADNDERYFGRVKIRRNRGMNQYYIQFAGWEKEYSEWYCEDILEKSKISEISKEMIKATPKSSKNNYLVNDPLIREKHSHFNLGKIAYESVEDKSINPVPIFSFKKRKMIIEEEDNKLESLLIAIDYQNEKSKTINHENYIIKNFIPEPPMEKNEELQKKEEILDGEEEYLNSTLKLKSLTKEEKDEVRKFLKPLGIKGKEPKMTEYNYFFLNYFQ</sequence>
<keyword evidence="7" id="KW-1185">Reference proteome</keyword>
<feature type="domain" description="ARID" evidence="5">
    <location>
        <begin position="110"/>
        <end position="206"/>
    </location>
</feature>
<keyword evidence="2" id="KW-0238">DNA-binding</keyword>
<dbReference type="Proteomes" id="UP000014978">
    <property type="component" value="Unassembled WGS sequence"/>
</dbReference>
<evidence type="ECO:0000256" key="1">
    <source>
        <dbReference type="ARBA" id="ARBA00023015"/>
    </source>
</evidence>
<evidence type="ECO:0000256" key="2">
    <source>
        <dbReference type="ARBA" id="ARBA00023125"/>
    </source>
</evidence>
<protein>
    <submittedName>
        <fullName evidence="6">ARID/BRIGHT DNA binding domain protein</fullName>
    </submittedName>
</protein>
<evidence type="ECO:0000256" key="3">
    <source>
        <dbReference type="ARBA" id="ARBA00023163"/>
    </source>
</evidence>
<evidence type="ECO:0000313" key="6">
    <source>
        <dbReference type="EMBL" id="EPR78669.1"/>
    </source>
</evidence>
<dbReference type="Pfam" id="PF01388">
    <property type="entry name" value="ARID"/>
    <property type="match status" value="1"/>
</dbReference>
<dbReference type="VEuPathDB" id="MicrosporidiaDB:SLOPH_137"/>
<dbReference type="PANTHER" id="PTHR15348:SF0">
    <property type="entry name" value="PROTEIN DEAD RINGER"/>
    <property type="match status" value="1"/>
</dbReference>
<dbReference type="STRING" id="1358809.S7XI18"/>
<dbReference type="GO" id="GO:0003677">
    <property type="term" value="F:DNA binding"/>
    <property type="evidence" value="ECO:0007669"/>
    <property type="project" value="UniProtKB-KW"/>
</dbReference>
<dbReference type="SUPFAM" id="SSF46774">
    <property type="entry name" value="ARID-like"/>
    <property type="match status" value="1"/>
</dbReference>
<dbReference type="SMART" id="SM01014">
    <property type="entry name" value="ARID"/>
    <property type="match status" value="1"/>
</dbReference>
<dbReference type="InterPro" id="IPR001606">
    <property type="entry name" value="ARID_dom"/>
</dbReference>
<dbReference type="EMBL" id="ATCN01000627">
    <property type="protein sequence ID" value="EPR78669.1"/>
    <property type="molecule type" value="Genomic_DNA"/>
</dbReference>
<comment type="caution">
    <text evidence="6">The sequence shown here is derived from an EMBL/GenBank/DDBJ whole genome shotgun (WGS) entry which is preliminary data.</text>
</comment>
<gene>
    <name evidence="6" type="ORF">SLOPH_137</name>
</gene>
<dbReference type="SUPFAM" id="SSF54160">
    <property type="entry name" value="Chromo domain-like"/>
    <property type="match status" value="1"/>
</dbReference>